<dbReference type="PANTHER" id="PTHR18895">
    <property type="entry name" value="HEMK METHYLTRANSFERASE"/>
    <property type="match status" value="1"/>
</dbReference>
<feature type="binding site" evidence="4">
    <location>
        <begin position="183"/>
        <end position="186"/>
    </location>
    <ligand>
        <name>substrate</name>
    </ligand>
</feature>
<keyword evidence="2 4" id="KW-0808">Transferase</keyword>
<keyword evidence="3 4" id="KW-0949">S-adenosyl-L-methionine</keyword>
<dbReference type="RefSeq" id="WP_265048443.1">
    <property type="nucleotide sequence ID" value="NZ_CP100390.1"/>
</dbReference>
<dbReference type="InterPro" id="IPR025714">
    <property type="entry name" value="Methyltranfer_dom"/>
</dbReference>
<dbReference type="HAMAP" id="MF_02126">
    <property type="entry name" value="RF_methyltr_PrmC"/>
    <property type="match status" value="1"/>
</dbReference>
<feature type="binding site" evidence="4">
    <location>
        <position position="140"/>
    </location>
    <ligand>
        <name>S-adenosyl-L-methionine</name>
        <dbReference type="ChEBI" id="CHEBI:59789"/>
    </ligand>
</feature>
<reference evidence="7" key="1">
    <citation type="submission" date="2022-06" db="EMBL/GenBank/DDBJ databases">
        <title>Alkalimarinus sp. nov., isolated from gut of a Alitta virens.</title>
        <authorList>
            <person name="Yang A.I."/>
            <person name="Shin N.-R."/>
        </authorList>
    </citation>
    <scope>NUCLEOTIDE SEQUENCE</scope>
    <source>
        <strain evidence="7">A2M4</strain>
    </source>
</reference>
<evidence type="ECO:0000313" key="7">
    <source>
        <dbReference type="EMBL" id="UZE96962.1"/>
    </source>
</evidence>
<dbReference type="Gene3D" id="3.40.50.150">
    <property type="entry name" value="Vaccinia Virus protein VP39"/>
    <property type="match status" value="1"/>
</dbReference>
<name>A0ABY6N4Q4_9ALTE</name>
<evidence type="ECO:0000256" key="2">
    <source>
        <dbReference type="ARBA" id="ARBA00022679"/>
    </source>
</evidence>
<proteinExistence type="inferred from homology"/>
<gene>
    <name evidence="4 7" type="primary">prmC</name>
    <name evidence="7" type="ORF">NKI27_04210</name>
</gene>
<dbReference type="SUPFAM" id="SSF53335">
    <property type="entry name" value="S-adenosyl-L-methionine-dependent methyltransferases"/>
    <property type="match status" value="1"/>
</dbReference>
<feature type="binding site" evidence="4">
    <location>
        <begin position="117"/>
        <end position="121"/>
    </location>
    <ligand>
        <name>S-adenosyl-L-methionine</name>
        <dbReference type="ChEBI" id="CHEBI:59789"/>
    </ligand>
</feature>
<dbReference type="PROSITE" id="PS00092">
    <property type="entry name" value="N6_MTASE"/>
    <property type="match status" value="1"/>
</dbReference>
<evidence type="ECO:0000256" key="1">
    <source>
        <dbReference type="ARBA" id="ARBA00022603"/>
    </source>
</evidence>
<evidence type="ECO:0000259" key="5">
    <source>
        <dbReference type="Pfam" id="PF13847"/>
    </source>
</evidence>
<comment type="similarity">
    <text evidence="4">Belongs to the protein N5-glutamine methyltransferase family. PrmC subfamily.</text>
</comment>
<comment type="function">
    <text evidence="4">Methylates the class 1 translation termination release factors RF1/PrfA and RF2/PrfB on the glutamine residue of the universally conserved GGQ motif.</text>
</comment>
<dbReference type="GO" id="GO:0032259">
    <property type="term" value="P:methylation"/>
    <property type="evidence" value="ECO:0007669"/>
    <property type="project" value="UniProtKB-KW"/>
</dbReference>
<sequence>MSLSIADAIRQAEVPDSDTPELDKEVLLCHVLNKDRAYLFTWPERILEQSQYDAFSILLERRNNGEPIAYLTGVREFWSLPLKVHPSTLIPRPDTERLVEVALELLPNKPTNVVDLGTGTGAIALALASERPLWSVMGIDQSEEAVELAKDNARINDLDRVAFKVGSWCEGLNPDSVDLMVSNPPYIAETDPHLSQGDVRFEPLSALVAAQNGLSDIVDIAQQSRVCLRLQGWLIVEHGFEQASDVRQIFKDCDYRDVTSYQDLSGNDRVTVGCWLG</sequence>
<dbReference type="CDD" id="cd02440">
    <property type="entry name" value="AdoMet_MTases"/>
    <property type="match status" value="1"/>
</dbReference>
<feature type="domain" description="Methyltransferase" evidence="5">
    <location>
        <begin position="109"/>
        <end position="186"/>
    </location>
</feature>
<dbReference type="PANTHER" id="PTHR18895:SF74">
    <property type="entry name" value="MTRF1L RELEASE FACTOR GLUTAMINE METHYLTRANSFERASE"/>
    <property type="match status" value="1"/>
</dbReference>
<feature type="binding site" evidence="4">
    <location>
        <position position="168"/>
    </location>
    <ligand>
        <name>S-adenosyl-L-methionine</name>
        <dbReference type="ChEBI" id="CHEBI:59789"/>
    </ligand>
</feature>
<dbReference type="InterPro" id="IPR002052">
    <property type="entry name" value="DNA_methylase_N6_adenine_CS"/>
</dbReference>
<feature type="domain" description="Release factor glutamine methyltransferase N-terminal" evidence="6">
    <location>
        <begin position="17"/>
        <end position="73"/>
    </location>
</feature>
<evidence type="ECO:0000259" key="6">
    <source>
        <dbReference type="Pfam" id="PF17827"/>
    </source>
</evidence>
<dbReference type="Pfam" id="PF13847">
    <property type="entry name" value="Methyltransf_31"/>
    <property type="match status" value="1"/>
</dbReference>
<dbReference type="EMBL" id="CP100390">
    <property type="protein sequence ID" value="UZE96962.1"/>
    <property type="molecule type" value="Genomic_DNA"/>
</dbReference>
<dbReference type="InterPro" id="IPR004556">
    <property type="entry name" value="HemK-like"/>
</dbReference>
<evidence type="ECO:0000256" key="3">
    <source>
        <dbReference type="ARBA" id="ARBA00022691"/>
    </source>
</evidence>
<dbReference type="GO" id="GO:0102559">
    <property type="term" value="F:peptide chain release factor N(5)-glutamine methyltransferase activity"/>
    <property type="evidence" value="ECO:0007669"/>
    <property type="project" value="UniProtKB-EC"/>
</dbReference>
<accession>A0ABY6N4Q4</accession>
<dbReference type="NCBIfam" id="TIGR03534">
    <property type="entry name" value="RF_mod_PrmC"/>
    <property type="match status" value="1"/>
</dbReference>
<dbReference type="Proteomes" id="UP001163739">
    <property type="component" value="Chromosome"/>
</dbReference>
<protein>
    <recommendedName>
        <fullName evidence="4">Release factor glutamine methyltransferase</fullName>
        <shortName evidence="4">RF MTase</shortName>
        <ecNumber evidence="4">2.1.1.297</ecNumber>
    </recommendedName>
    <alternativeName>
        <fullName evidence="4">N5-glutamine methyltransferase PrmC</fullName>
    </alternativeName>
    <alternativeName>
        <fullName evidence="4">Protein-(glutamine-N5) MTase PrmC</fullName>
    </alternativeName>
    <alternativeName>
        <fullName evidence="4">Protein-glutamine N-methyltransferase PrmC</fullName>
    </alternativeName>
</protein>
<feature type="binding site" evidence="4">
    <location>
        <position position="183"/>
    </location>
    <ligand>
        <name>S-adenosyl-L-methionine</name>
        <dbReference type="ChEBI" id="CHEBI:59789"/>
    </ligand>
</feature>
<dbReference type="Pfam" id="PF17827">
    <property type="entry name" value="PrmC_N"/>
    <property type="match status" value="1"/>
</dbReference>
<organism evidence="7 8">
    <name type="scientific">Alkalimarinus alittae</name>
    <dbReference type="NCBI Taxonomy" id="2961619"/>
    <lineage>
        <taxon>Bacteria</taxon>
        <taxon>Pseudomonadati</taxon>
        <taxon>Pseudomonadota</taxon>
        <taxon>Gammaproteobacteria</taxon>
        <taxon>Alteromonadales</taxon>
        <taxon>Alteromonadaceae</taxon>
        <taxon>Alkalimarinus</taxon>
    </lineage>
</organism>
<comment type="catalytic activity">
    <reaction evidence="4">
        <text>L-glutaminyl-[peptide chain release factor] + S-adenosyl-L-methionine = N(5)-methyl-L-glutaminyl-[peptide chain release factor] + S-adenosyl-L-homocysteine + H(+)</text>
        <dbReference type="Rhea" id="RHEA:42896"/>
        <dbReference type="Rhea" id="RHEA-COMP:10271"/>
        <dbReference type="Rhea" id="RHEA-COMP:10272"/>
        <dbReference type="ChEBI" id="CHEBI:15378"/>
        <dbReference type="ChEBI" id="CHEBI:30011"/>
        <dbReference type="ChEBI" id="CHEBI:57856"/>
        <dbReference type="ChEBI" id="CHEBI:59789"/>
        <dbReference type="ChEBI" id="CHEBI:61891"/>
        <dbReference type="EC" id="2.1.1.297"/>
    </reaction>
</comment>
<dbReference type="Gene3D" id="1.10.8.10">
    <property type="entry name" value="DNA helicase RuvA subunit, C-terminal domain"/>
    <property type="match status" value="1"/>
</dbReference>
<dbReference type="NCBIfam" id="TIGR00536">
    <property type="entry name" value="hemK_fam"/>
    <property type="match status" value="1"/>
</dbReference>
<dbReference type="InterPro" id="IPR019874">
    <property type="entry name" value="RF_methyltr_PrmC"/>
</dbReference>
<dbReference type="InterPro" id="IPR050320">
    <property type="entry name" value="N5-glutamine_MTase"/>
</dbReference>
<dbReference type="InterPro" id="IPR029063">
    <property type="entry name" value="SAM-dependent_MTases_sf"/>
</dbReference>
<evidence type="ECO:0000313" key="8">
    <source>
        <dbReference type="Proteomes" id="UP001163739"/>
    </source>
</evidence>
<keyword evidence="1 4" id="KW-0489">Methyltransferase</keyword>
<keyword evidence="8" id="KW-1185">Reference proteome</keyword>
<dbReference type="InterPro" id="IPR040758">
    <property type="entry name" value="PrmC_N"/>
</dbReference>
<dbReference type="EC" id="2.1.1.297" evidence="4"/>
<evidence type="ECO:0000256" key="4">
    <source>
        <dbReference type="HAMAP-Rule" id="MF_02126"/>
    </source>
</evidence>